<comment type="caution">
    <text evidence="1">The sequence shown here is derived from an EMBL/GenBank/DDBJ whole genome shotgun (WGS) entry which is preliminary data.</text>
</comment>
<proteinExistence type="predicted"/>
<sequence>MGASSCKGVSKIKQLSIVYILWPRWCRSWYLDADANGPQQTTHGLTSTANRNELGSLGVKLVSFGYAGQGWWLCEAQWSQ</sequence>
<evidence type="ECO:0000313" key="2">
    <source>
        <dbReference type="Proteomes" id="UP001279734"/>
    </source>
</evidence>
<name>A0AAD3XK22_NEPGR</name>
<organism evidence="1 2">
    <name type="scientific">Nepenthes gracilis</name>
    <name type="common">Slender pitcher plant</name>
    <dbReference type="NCBI Taxonomy" id="150966"/>
    <lineage>
        <taxon>Eukaryota</taxon>
        <taxon>Viridiplantae</taxon>
        <taxon>Streptophyta</taxon>
        <taxon>Embryophyta</taxon>
        <taxon>Tracheophyta</taxon>
        <taxon>Spermatophyta</taxon>
        <taxon>Magnoliopsida</taxon>
        <taxon>eudicotyledons</taxon>
        <taxon>Gunneridae</taxon>
        <taxon>Pentapetalae</taxon>
        <taxon>Caryophyllales</taxon>
        <taxon>Nepenthaceae</taxon>
        <taxon>Nepenthes</taxon>
    </lineage>
</organism>
<gene>
    <name evidence="1" type="ORF">Nepgr_009100</name>
</gene>
<dbReference type="EMBL" id="BSYO01000007">
    <property type="protein sequence ID" value="GMH07260.1"/>
    <property type="molecule type" value="Genomic_DNA"/>
</dbReference>
<dbReference type="AlphaFoldDB" id="A0AAD3XK22"/>
<keyword evidence="2" id="KW-1185">Reference proteome</keyword>
<reference evidence="1" key="1">
    <citation type="submission" date="2023-05" db="EMBL/GenBank/DDBJ databases">
        <title>Nepenthes gracilis genome sequencing.</title>
        <authorList>
            <person name="Fukushima K."/>
        </authorList>
    </citation>
    <scope>NUCLEOTIDE SEQUENCE</scope>
    <source>
        <strain evidence="1">SING2019-196</strain>
    </source>
</reference>
<dbReference type="Proteomes" id="UP001279734">
    <property type="component" value="Unassembled WGS sequence"/>
</dbReference>
<protein>
    <submittedName>
        <fullName evidence="1">Uncharacterized protein</fullName>
    </submittedName>
</protein>
<evidence type="ECO:0000313" key="1">
    <source>
        <dbReference type="EMBL" id="GMH07260.1"/>
    </source>
</evidence>
<accession>A0AAD3XK22</accession>